<keyword evidence="2" id="KW-1185">Reference proteome</keyword>
<comment type="caution">
    <text evidence="1">The sequence shown here is derived from an EMBL/GenBank/DDBJ whole genome shotgun (WGS) entry which is preliminary data.</text>
</comment>
<evidence type="ECO:0000313" key="1">
    <source>
        <dbReference type="EMBL" id="KAF6501151.1"/>
    </source>
</evidence>
<evidence type="ECO:0000313" key="2">
    <source>
        <dbReference type="Proteomes" id="UP000550707"/>
    </source>
</evidence>
<dbReference type="EMBL" id="JACASF010000001">
    <property type="protein sequence ID" value="KAF6501151.1"/>
    <property type="molecule type" value="Genomic_DNA"/>
</dbReference>
<organism evidence="1 2">
    <name type="scientific">Molossus molossus</name>
    <name type="common">Pallas' mastiff bat</name>
    <name type="synonym">Vespertilio molossus</name>
    <dbReference type="NCBI Taxonomy" id="27622"/>
    <lineage>
        <taxon>Eukaryota</taxon>
        <taxon>Metazoa</taxon>
        <taxon>Chordata</taxon>
        <taxon>Craniata</taxon>
        <taxon>Vertebrata</taxon>
        <taxon>Euteleostomi</taxon>
        <taxon>Mammalia</taxon>
        <taxon>Eutheria</taxon>
        <taxon>Laurasiatheria</taxon>
        <taxon>Chiroptera</taxon>
        <taxon>Yangochiroptera</taxon>
        <taxon>Molossidae</taxon>
        <taxon>Molossus</taxon>
    </lineage>
</organism>
<sequence length="136" mass="14730">MLSSRGSETAAGWSSSCFLRVLEESGLLVAAGRGGVQGFPQVDRPEEGLPPRTVGQSCSEAAGEGALWRPTLNYSQRPSESVAGTPAAWRSRERLAGCHHSPGRANPPHSTCWPLSHPQNLLHPRPMLENQRHTWS</sequence>
<name>A0A7J8JXB1_MOLMO</name>
<protein>
    <submittedName>
        <fullName evidence="1">Uncharacterized protein</fullName>
    </submittedName>
</protein>
<accession>A0A7J8JXB1</accession>
<gene>
    <name evidence="1" type="ORF">HJG59_008121</name>
</gene>
<dbReference type="AlphaFoldDB" id="A0A7J8JXB1"/>
<reference evidence="1 2" key="1">
    <citation type="journal article" date="2020" name="Nature">
        <title>Six reference-quality genomes reveal evolution of bat adaptations.</title>
        <authorList>
            <person name="Jebb D."/>
            <person name="Huang Z."/>
            <person name="Pippel M."/>
            <person name="Hughes G.M."/>
            <person name="Lavrichenko K."/>
            <person name="Devanna P."/>
            <person name="Winkler S."/>
            <person name="Jermiin L.S."/>
            <person name="Skirmuntt E.C."/>
            <person name="Katzourakis A."/>
            <person name="Burkitt-Gray L."/>
            <person name="Ray D.A."/>
            <person name="Sullivan K.A.M."/>
            <person name="Roscito J.G."/>
            <person name="Kirilenko B.M."/>
            <person name="Davalos L.M."/>
            <person name="Corthals A.P."/>
            <person name="Power M.L."/>
            <person name="Jones G."/>
            <person name="Ransome R.D."/>
            <person name="Dechmann D.K.N."/>
            <person name="Locatelli A.G."/>
            <person name="Puechmaille S.J."/>
            <person name="Fedrigo O."/>
            <person name="Jarvis E.D."/>
            <person name="Hiller M."/>
            <person name="Vernes S.C."/>
            <person name="Myers E.W."/>
            <person name="Teeling E.C."/>
        </authorList>
    </citation>
    <scope>NUCLEOTIDE SEQUENCE [LARGE SCALE GENOMIC DNA]</scope>
    <source>
        <strain evidence="1">MMolMol1</strain>
        <tissue evidence="1">Muscle</tissue>
    </source>
</reference>
<dbReference type="InParanoid" id="A0A7J8JXB1"/>
<dbReference type="Proteomes" id="UP000550707">
    <property type="component" value="Unassembled WGS sequence"/>
</dbReference>
<proteinExistence type="predicted"/>